<accession>A0ABD5RPJ7</accession>
<dbReference type="EMBL" id="JBHSQH010000001">
    <property type="protein sequence ID" value="MFC5972552.1"/>
    <property type="molecule type" value="Genomic_DNA"/>
</dbReference>
<keyword evidence="1" id="KW-0812">Transmembrane</keyword>
<organism evidence="2 3">
    <name type="scientific">Halomarina salina</name>
    <dbReference type="NCBI Taxonomy" id="1872699"/>
    <lineage>
        <taxon>Archaea</taxon>
        <taxon>Methanobacteriati</taxon>
        <taxon>Methanobacteriota</taxon>
        <taxon>Stenosarchaea group</taxon>
        <taxon>Halobacteria</taxon>
        <taxon>Halobacteriales</taxon>
        <taxon>Natronomonadaceae</taxon>
        <taxon>Halomarina</taxon>
    </lineage>
</organism>
<keyword evidence="1" id="KW-0472">Membrane</keyword>
<keyword evidence="3" id="KW-1185">Reference proteome</keyword>
<evidence type="ECO:0000313" key="3">
    <source>
        <dbReference type="Proteomes" id="UP001596099"/>
    </source>
</evidence>
<feature type="transmembrane region" description="Helical" evidence="1">
    <location>
        <begin position="7"/>
        <end position="26"/>
    </location>
</feature>
<feature type="transmembrane region" description="Helical" evidence="1">
    <location>
        <begin position="32"/>
        <end position="55"/>
    </location>
</feature>
<keyword evidence="1" id="KW-1133">Transmembrane helix</keyword>
<sequence>MDVEQSTTLVQGVGFIVGGALALLGAGTDASVGGVTLTALGVGVVAVGFVVATVGSLLTSSRATSRSVTADKRIQAGLQGLAAAGFVVLFVALAADLGLVAVLAGAALILAALAARWYLEKRE</sequence>
<dbReference type="Proteomes" id="UP001596099">
    <property type="component" value="Unassembled WGS sequence"/>
</dbReference>
<dbReference type="AlphaFoldDB" id="A0ABD5RPJ7"/>
<evidence type="ECO:0008006" key="4">
    <source>
        <dbReference type="Google" id="ProtNLM"/>
    </source>
</evidence>
<reference evidence="2 3" key="1">
    <citation type="journal article" date="2019" name="Int. J. Syst. Evol. Microbiol.">
        <title>The Global Catalogue of Microorganisms (GCM) 10K type strain sequencing project: providing services to taxonomists for standard genome sequencing and annotation.</title>
        <authorList>
            <consortium name="The Broad Institute Genomics Platform"/>
            <consortium name="The Broad Institute Genome Sequencing Center for Infectious Disease"/>
            <person name="Wu L."/>
            <person name="Ma J."/>
        </authorList>
    </citation>
    <scope>NUCLEOTIDE SEQUENCE [LARGE SCALE GENOMIC DNA]</scope>
    <source>
        <strain evidence="2 3">CGMCC 1.12543</strain>
    </source>
</reference>
<comment type="caution">
    <text evidence="2">The sequence shown here is derived from an EMBL/GenBank/DDBJ whole genome shotgun (WGS) entry which is preliminary data.</text>
</comment>
<feature type="transmembrane region" description="Helical" evidence="1">
    <location>
        <begin position="101"/>
        <end position="119"/>
    </location>
</feature>
<evidence type="ECO:0000256" key="1">
    <source>
        <dbReference type="SAM" id="Phobius"/>
    </source>
</evidence>
<evidence type="ECO:0000313" key="2">
    <source>
        <dbReference type="EMBL" id="MFC5972552.1"/>
    </source>
</evidence>
<gene>
    <name evidence="2" type="ORF">ACFPYI_14525</name>
</gene>
<dbReference type="RefSeq" id="WP_247416029.1">
    <property type="nucleotide sequence ID" value="NZ_JALLGW010000001.1"/>
</dbReference>
<protein>
    <recommendedName>
        <fullName evidence="4">Major facilitator superfamily (MFS) profile domain-containing protein</fullName>
    </recommendedName>
</protein>
<feature type="transmembrane region" description="Helical" evidence="1">
    <location>
        <begin position="76"/>
        <end position="95"/>
    </location>
</feature>
<proteinExistence type="predicted"/>
<name>A0ABD5RPJ7_9EURY</name>